<protein>
    <submittedName>
        <fullName evidence="2">Uncharacterized protein</fullName>
    </submittedName>
</protein>
<gene>
    <name evidence="2" type="ORF">GOB87_12735</name>
</gene>
<accession>A0A967B6L4</accession>
<dbReference type="EMBL" id="WOTH01000033">
    <property type="protein sequence ID" value="NHO54800.1"/>
    <property type="molecule type" value="Genomic_DNA"/>
</dbReference>
<evidence type="ECO:0000256" key="1">
    <source>
        <dbReference type="SAM" id="SignalP"/>
    </source>
</evidence>
<name>A0A967B6L4_9PROT</name>
<evidence type="ECO:0000313" key="2">
    <source>
        <dbReference type="EMBL" id="NHO54800.1"/>
    </source>
</evidence>
<proteinExistence type="predicted"/>
<dbReference type="Proteomes" id="UP000597459">
    <property type="component" value="Unassembled WGS sequence"/>
</dbReference>
<sequence>MTRQFLAATVAITVSGLAGLADTTALAATPGAQDAGSTLASTDSEDKLVFNIRQANLGPGYAWGRGLLHYRGKDYDIRVEGGGGPAIGYSSACAEGTISDLGSLDKFDTTFWAVASEATAGSGIGRMALQNSDGTEIHLQVKSHGARLAAAAARLRFHVLGPSKTTFAASRCP</sequence>
<reference evidence="2" key="1">
    <citation type="submission" date="2019-11" db="EMBL/GenBank/DDBJ databases">
        <title>Description of new Acetobacter species.</title>
        <authorList>
            <person name="Cleenwerck I."/>
            <person name="Sombolestani A.S."/>
        </authorList>
    </citation>
    <scope>NUCLEOTIDE SEQUENCE</scope>
    <source>
        <strain evidence="2">LMG 1626</strain>
    </source>
</reference>
<comment type="caution">
    <text evidence="2">The sequence shown here is derived from an EMBL/GenBank/DDBJ whole genome shotgun (WGS) entry which is preliminary data.</text>
</comment>
<dbReference type="AlphaFoldDB" id="A0A967B6L4"/>
<evidence type="ECO:0000313" key="3">
    <source>
        <dbReference type="Proteomes" id="UP000597459"/>
    </source>
</evidence>
<keyword evidence="1" id="KW-0732">Signal</keyword>
<keyword evidence="3" id="KW-1185">Reference proteome</keyword>
<dbReference type="RefSeq" id="WP_166317528.1">
    <property type="nucleotide sequence ID" value="NZ_WOTH01000033.1"/>
</dbReference>
<feature type="signal peptide" evidence="1">
    <location>
        <begin position="1"/>
        <end position="27"/>
    </location>
</feature>
<feature type="chain" id="PRO_5037928762" evidence="1">
    <location>
        <begin position="28"/>
        <end position="173"/>
    </location>
</feature>
<organism evidence="2 3">
    <name type="scientific">Acetobacter estunensis</name>
    <dbReference type="NCBI Taxonomy" id="104097"/>
    <lineage>
        <taxon>Bacteria</taxon>
        <taxon>Pseudomonadati</taxon>
        <taxon>Pseudomonadota</taxon>
        <taxon>Alphaproteobacteria</taxon>
        <taxon>Acetobacterales</taxon>
        <taxon>Acetobacteraceae</taxon>
        <taxon>Acetobacter</taxon>
    </lineage>
</organism>